<comment type="caution">
    <text evidence="1">The sequence shown here is derived from an EMBL/GenBank/DDBJ whole genome shotgun (WGS) entry which is preliminary data.</text>
</comment>
<evidence type="ECO:0000313" key="1">
    <source>
        <dbReference type="EMBL" id="GAH35006.1"/>
    </source>
</evidence>
<dbReference type="EMBL" id="BARU01010609">
    <property type="protein sequence ID" value="GAH35006.1"/>
    <property type="molecule type" value="Genomic_DNA"/>
</dbReference>
<dbReference type="AlphaFoldDB" id="X1ENR3"/>
<organism evidence="1">
    <name type="scientific">marine sediment metagenome</name>
    <dbReference type="NCBI Taxonomy" id="412755"/>
    <lineage>
        <taxon>unclassified sequences</taxon>
        <taxon>metagenomes</taxon>
        <taxon>ecological metagenomes</taxon>
    </lineage>
</organism>
<accession>X1ENR3</accession>
<gene>
    <name evidence="1" type="ORF">S03H2_20179</name>
</gene>
<protein>
    <submittedName>
        <fullName evidence="1">Uncharacterized protein</fullName>
    </submittedName>
</protein>
<sequence length="52" mass="5802">MKKVILFSIMSLLLIFALVSVTQSFQNEPDGFGGLKWGDPLGEDMEYALTYS</sequence>
<name>X1ENR3_9ZZZZ</name>
<proteinExistence type="predicted"/>
<reference evidence="1" key="1">
    <citation type="journal article" date="2014" name="Front. Microbiol.">
        <title>High frequency of phylogenetically diverse reductive dehalogenase-homologous genes in deep subseafloor sedimentary metagenomes.</title>
        <authorList>
            <person name="Kawai M."/>
            <person name="Futagami T."/>
            <person name="Toyoda A."/>
            <person name="Takaki Y."/>
            <person name="Nishi S."/>
            <person name="Hori S."/>
            <person name="Arai W."/>
            <person name="Tsubouchi T."/>
            <person name="Morono Y."/>
            <person name="Uchiyama I."/>
            <person name="Ito T."/>
            <person name="Fujiyama A."/>
            <person name="Inagaki F."/>
            <person name="Takami H."/>
        </authorList>
    </citation>
    <scope>NUCLEOTIDE SEQUENCE</scope>
    <source>
        <strain evidence="1">Expedition CK06-06</strain>
    </source>
</reference>